<dbReference type="InterPro" id="IPR011944">
    <property type="entry name" value="Steroid_delta5-4_isomerase"/>
</dbReference>
<organism evidence="2 3">
    <name type="scientific">Gordonia aquimaris</name>
    <dbReference type="NCBI Taxonomy" id="2984863"/>
    <lineage>
        <taxon>Bacteria</taxon>
        <taxon>Bacillati</taxon>
        <taxon>Actinomycetota</taxon>
        <taxon>Actinomycetes</taxon>
        <taxon>Mycobacteriales</taxon>
        <taxon>Gordoniaceae</taxon>
        <taxon>Gordonia</taxon>
    </lineage>
</organism>
<dbReference type="Pfam" id="PF14534">
    <property type="entry name" value="DUF4440"/>
    <property type="match status" value="1"/>
</dbReference>
<dbReference type="AlphaFoldDB" id="A0A9X3D5Z1"/>
<proteinExistence type="predicted"/>
<dbReference type="Proteomes" id="UP001143347">
    <property type="component" value="Unassembled WGS sequence"/>
</dbReference>
<sequence>MADPTTAVRDVEQRYDEAWQRGDLDGILACLHPAAVLVSPRDEVARGHREIRAVLGRLLIGEAAGSCHESTIDRVEFVTDDVAVVDGRARVTGVARSLGGEAAVVVHGFTDVLVRSDERWVISQIRAHGLHSPER</sequence>
<evidence type="ECO:0000313" key="2">
    <source>
        <dbReference type="EMBL" id="MCX2965511.1"/>
    </source>
</evidence>
<dbReference type="Gene3D" id="3.10.450.50">
    <property type="match status" value="1"/>
</dbReference>
<dbReference type="InterPro" id="IPR027843">
    <property type="entry name" value="DUF4440"/>
</dbReference>
<name>A0A9X3D5Z1_9ACTN</name>
<dbReference type="SUPFAM" id="SSF54427">
    <property type="entry name" value="NTF2-like"/>
    <property type="match status" value="1"/>
</dbReference>
<reference evidence="2" key="1">
    <citation type="submission" date="2022-10" db="EMBL/GenBank/DDBJ databases">
        <title>WGS of marine actinomycetes from Thailand.</title>
        <authorList>
            <person name="Thawai C."/>
        </authorList>
    </citation>
    <scope>NUCLEOTIDE SEQUENCE</scope>
    <source>
        <strain evidence="2">SW21</strain>
    </source>
</reference>
<evidence type="ECO:0000259" key="1">
    <source>
        <dbReference type="Pfam" id="PF14534"/>
    </source>
</evidence>
<evidence type="ECO:0000313" key="3">
    <source>
        <dbReference type="Proteomes" id="UP001143347"/>
    </source>
</evidence>
<dbReference type="NCBIfam" id="TIGR02246">
    <property type="entry name" value="SgcJ/EcaC family oxidoreductase"/>
    <property type="match status" value="1"/>
</dbReference>
<gene>
    <name evidence="2" type="ORF">OSB52_15575</name>
</gene>
<comment type="caution">
    <text evidence="2">The sequence shown here is derived from an EMBL/GenBank/DDBJ whole genome shotgun (WGS) entry which is preliminary data.</text>
</comment>
<dbReference type="EMBL" id="JAPKFM010000016">
    <property type="protein sequence ID" value="MCX2965511.1"/>
    <property type="molecule type" value="Genomic_DNA"/>
</dbReference>
<dbReference type="RefSeq" id="WP_266062620.1">
    <property type="nucleotide sequence ID" value="NZ_JAPKFM010000016.1"/>
</dbReference>
<keyword evidence="3" id="KW-1185">Reference proteome</keyword>
<feature type="domain" description="DUF4440" evidence="1">
    <location>
        <begin position="8"/>
        <end position="122"/>
    </location>
</feature>
<protein>
    <submittedName>
        <fullName evidence="2">Nuclear transport factor 2 family protein</fullName>
    </submittedName>
</protein>
<accession>A0A9X3D5Z1</accession>
<dbReference type="InterPro" id="IPR032710">
    <property type="entry name" value="NTF2-like_dom_sf"/>
</dbReference>